<dbReference type="EMBL" id="CP046452">
    <property type="protein sequence ID" value="QGU03044.1"/>
    <property type="molecule type" value="Genomic_DNA"/>
</dbReference>
<keyword evidence="2" id="KW-0812">Transmembrane</keyword>
<dbReference type="Pfam" id="PF17802">
    <property type="entry name" value="SpaA"/>
    <property type="match status" value="1"/>
</dbReference>
<dbReference type="KEGG" id="ckw:CKALI_10975"/>
<accession>A0A6B8VNP6</accession>
<evidence type="ECO:0000256" key="2">
    <source>
        <dbReference type="SAM" id="Phobius"/>
    </source>
</evidence>
<protein>
    <submittedName>
        <fullName evidence="4">von Willebrand factor type A domain protein</fullName>
    </submittedName>
</protein>
<feature type="transmembrane region" description="Helical" evidence="2">
    <location>
        <begin position="1449"/>
        <end position="1469"/>
    </location>
</feature>
<keyword evidence="2" id="KW-1133">Transmembrane helix</keyword>
<dbReference type="CDD" id="cd00198">
    <property type="entry name" value="vWFA"/>
    <property type="match status" value="1"/>
</dbReference>
<organism evidence="4 5">
    <name type="scientific">Corynebacterium kalinowskii</name>
    <dbReference type="NCBI Taxonomy" id="2675216"/>
    <lineage>
        <taxon>Bacteria</taxon>
        <taxon>Bacillati</taxon>
        <taxon>Actinomycetota</taxon>
        <taxon>Actinomycetes</taxon>
        <taxon>Mycobacteriales</taxon>
        <taxon>Corynebacteriaceae</taxon>
        <taxon>Corynebacterium</taxon>
    </lineage>
</organism>
<dbReference type="PROSITE" id="PS50234">
    <property type="entry name" value="VWFA"/>
    <property type="match status" value="1"/>
</dbReference>
<evidence type="ECO:0000259" key="3">
    <source>
        <dbReference type="PROSITE" id="PS50234"/>
    </source>
</evidence>
<feature type="region of interest" description="Disordered" evidence="1">
    <location>
        <begin position="357"/>
        <end position="387"/>
    </location>
</feature>
<name>A0A6B8VNP6_9CORY</name>
<feature type="compositionally biased region" description="Low complexity" evidence="1">
    <location>
        <begin position="368"/>
        <end position="382"/>
    </location>
</feature>
<evidence type="ECO:0000313" key="5">
    <source>
        <dbReference type="Proteomes" id="UP000427071"/>
    </source>
</evidence>
<gene>
    <name evidence="4" type="ORF">CKALI_10975</name>
</gene>
<dbReference type="Gene3D" id="3.40.50.410">
    <property type="entry name" value="von Willebrand factor, type A domain"/>
    <property type="match status" value="1"/>
</dbReference>
<evidence type="ECO:0000256" key="1">
    <source>
        <dbReference type="SAM" id="MobiDB-lite"/>
    </source>
</evidence>
<dbReference type="GO" id="GO:0005975">
    <property type="term" value="P:carbohydrate metabolic process"/>
    <property type="evidence" value="ECO:0007669"/>
    <property type="project" value="UniProtKB-ARBA"/>
</dbReference>
<dbReference type="InterPro" id="IPR002035">
    <property type="entry name" value="VWF_A"/>
</dbReference>
<dbReference type="Proteomes" id="UP000427071">
    <property type="component" value="Chromosome"/>
</dbReference>
<dbReference type="Gene3D" id="2.60.40.10">
    <property type="entry name" value="Immunoglobulins"/>
    <property type="match status" value="1"/>
</dbReference>
<dbReference type="RefSeq" id="WP_156193368.1">
    <property type="nucleotide sequence ID" value="NZ_CP046452.1"/>
</dbReference>
<feature type="domain" description="VWFA" evidence="3">
    <location>
        <begin position="714"/>
        <end position="930"/>
    </location>
</feature>
<keyword evidence="5" id="KW-1185">Reference proteome</keyword>
<dbReference type="InterPro" id="IPR013783">
    <property type="entry name" value="Ig-like_fold"/>
</dbReference>
<evidence type="ECO:0000313" key="4">
    <source>
        <dbReference type="EMBL" id="QGU03044.1"/>
    </source>
</evidence>
<sequence length="1473" mass="155421">MNKRNPIQHHTMLKENSMKVTKRLTTCILGIFGALVLVLGVSSFVVSQVPEVQAQTTYQTIPSHIDKNNSSKAKGNYLYVNVVMDGSGPIQRVEIPLNSSTSLTVNTCSLTVETAEISNCIYDNAGKKIIIDFKSSLNGGSDFIGNSGDVLNFTIGFKTYIQGTVFKSDMADGVYLTPSNFPGDSKVLSTQSASAAPSFKVAKTGLTTSPVNVAANTAAIFKYNISVSNTTGGTGPIPNPLVDTPKVPTGFTINSVTFANGTSAVSASQSGGSYSIAASALGSFAANETKNITVTVTATPNTTVEKDIATSPSKYQCSSLANGDGAWNEASMNGESDSAGTSNNSACIKLQAAASTTTTTTPVPPTTTVPATPTTTTSVPTTPQIPPSATYQTVDSYIDMSKYPAYAIYDQLYLDVVSNGEGEVKAITIDFPDNLDFTLKDVGLKVGYGDFNGFVDSWTRDPKTGLITVNFKPGLQTYEGQRFSFNFNFHQYFTNGTSTVKFPADFTDNSTIYLTAPVTAPGAAFQLEKRASTTTPVALEGAKQTTLAYEIEVTNVGDLGGKLPAGILDGLQLPNGMTIDGAAFSLNGSNIATTINGSNFEISPAALGEFAAGETKTIAVEVKATPDANLAKDVAANPKNYTCGDIAKKDGLWNKVSLVGERDTSLKAVTNNSACIRPFSTANTGPDLETVLDDISYLPDSLQNPPLQQRCGQNVAIIFDVSTSIGSTGLSNVKNAGNSIVDALAGTSANIGLFNFATNAPYVESAVQKTPLSMQDATNVGTLKDKIGSLSIPGTFEGGTNWEGGLQQVLNSGVHYDAVYFVTDGQPTTSMSRTDSPANGKGDLDYGLYTHTSEVAAAIDVANQLKLSGTHIEAITVNLPTKTEILLKESVYIYAQAGTDDNWTDGKFWVDNVNFSGLLSNAVDGGSSKIKQYPGSGQWSTSTDVTRDESLWADGRMSPADMMNHVVGPNQLDGSKYAVSPVGDFTKMAAQLRNLIVGPCLANLNITKTIVNPDGSTKRPGENWSFKAEALPNNIVLTYDSSGTPRSTAPNQTKQTDLFGKTTFGIGSQENQLVSVQELIPADSPYKLYPQKANKNAVCTMKKFNTSTQQIDTIAVPVTNSGNTGFDLNMIYESSLGAVRSVDCEVKNVEELAEISKQPTVGAPQIVNPDGTASLTYTIEVSNPAVGPISSGPVKEIFRLPASVEINGNVKLDFPEIVGSTVTGDIRTIPAADISLNKEVVIAQKIDLEQGVSQKITVTIPVKVKDMVGVNWYELGRCDGNGGAVSATGVPNSVAMAKDGDPSNNNACIPLTPPEMPLLKISKVAYDGDKDELNDVGLDGAEFGLYYDLNGKPDFQRGQVVSLGSGVPTRMNVQPGEYWLVETKSPAGYELLAQPVKLQFTGSADGWSAAVADGSGLVYVDTSKEKPATEIWIKVADVTSSKLPRTGGFGIGLPAGIAMLLIAAGFMYGRRRA</sequence>
<reference evidence="5" key="1">
    <citation type="submission" date="2019-11" db="EMBL/GenBank/DDBJ databases">
        <title>Complete genome sequence of Corynebacterium kalinowskii 1959, a novel Corynebacterium species isolated from soil of a small paddock in Vilsendorf, Germany.</title>
        <authorList>
            <person name="Schaffert L."/>
            <person name="Ruwe M."/>
            <person name="Milse J."/>
            <person name="Hanuschka K."/>
            <person name="Ortseifen V."/>
            <person name="Droste J."/>
            <person name="Brandt D."/>
            <person name="Schlueter L."/>
            <person name="Kutter Y."/>
            <person name="Vinke S."/>
            <person name="Viehoefer P."/>
            <person name="Jacob L."/>
            <person name="Luebke N.-C."/>
            <person name="Schulte-Berndt E."/>
            <person name="Hain C."/>
            <person name="Linder M."/>
            <person name="Schmidt P."/>
            <person name="Wollenschlaeger L."/>
            <person name="Luttermann T."/>
            <person name="Thieme E."/>
            <person name="Hassa J."/>
            <person name="Haak M."/>
            <person name="Wittchen M."/>
            <person name="Mentz A."/>
            <person name="Persicke M."/>
            <person name="Busche T."/>
            <person name="Ruckert C."/>
        </authorList>
    </citation>
    <scope>NUCLEOTIDE SEQUENCE [LARGE SCALE GENOMIC DNA]</scope>
    <source>
        <strain evidence="5">1959</strain>
    </source>
</reference>
<dbReference type="InterPro" id="IPR036465">
    <property type="entry name" value="vWFA_dom_sf"/>
</dbReference>
<dbReference type="InterPro" id="IPR041033">
    <property type="entry name" value="SpaA_PFL_dom_1"/>
</dbReference>
<proteinExistence type="predicted"/>
<keyword evidence="2" id="KW-0472">Membrane</keyword>
<dbReference type="SUPFAM" id="SSF53300">
    <property type="entry name" value="vWA-like"/>
    <property type="match status" value="1"/>
</dbReference>